<proteinExistence type="predicted"/>
<dbReference type="RefSeq" id="XP_008879807.1">
    <property type="nucleotide sequence ID" value="XM_008881585.1"/>
</dbReference>
<name>A0A024TC17_9STRA</name>
<accession>A0A024TC17</accession>
<sequence>MATRGLEMASSSISLGEIMENYMSPSNHIRTSDVEGVLVDADTVHTSWEQLSPSLSMSPVSSTTSTISFHMHDVDDVEVDGNKDLVGDTESDVTWDTVKWPGPTKVEQATAKKPILGGGFAVEHNNNGTLDMNALDIAPAPFPPPPSEAPAVLPNSQEATTDNQSDGCCEEAAPNTSKSDVPNEPVDVDGAHDIAAADIVSSSEPCRQPVEFSTFNEVDAECNGKDMAWHEPIPQLDGIAPSTALRSSGQEPPASAAGFLAADSLGIPRYSSADVGDKADKVKDTLKINPLTSSKAPAMGHASAVVAPTPSPAALSNGNPFDKPINVTTTVKTGFRPMALSSTPTPPRWLFQRLQDAARAKVQSLAQLIPSTTDHRAGSSMRGCSYPTSMVLLPFHFESVLRAQGATAAYEALGRGWSLAQTLLESGMQAMQQPSAVSAAAVDRSWYYLYLVDEVEGTLVMVPRLATSSMYPLLVDSDLVGIFLPFLASGLHMVHNIQELVNFPTSNDVVQTTLMHLRTAQAALRLPCLQYVPVLTEAIIQAKGGDHVSRRRVLDVARRELHRTFQALDPARDCSGLERVVEPTTGVPLWTYKSNLPPPLDRFVRCMDEQDWDTDDFLLEESLTARLCPTNGQQRVCACTIS</sequence>
<gene>
    <name evidence="2" type="ORF">H310_13921</name>
</gene>
<dbReference type="GeneID" id="20090971"/>
<protein>
    <submittedName>
        <fullName evidence="2">Uncharacterized protein</fullName>
    </submittedName>
</protein>
<dbReference type="AlphaFoldDB" id="A0A024TC17"/>
<organism evidence="2">
    <name type="scientific">Aphanomyces invadans</name>
    <dbReference type="NCBI Taxonomy" id="157072"/>
    <lineage>
        <taxon>Eukaryota</taxon>
        <taxon>Sar</taxon>
        <taxon>Stramenopiles</taxon>
        <taxon>Oomycota</taxon>
        <taxon>Saprolegniomycetes</taxon>
        <taxon>Saprolegniales</taxon>
        <taxon>Verrucalvaceae</taxon>
        <taxon>Aphanomyces</taxon>
    </lineage>
</organism>
<dbReference type="OrthoDB" id="10601907at2759"/>
<evidence type="ECO:0000256" key="1">
    <source>
        <dbReference type="SAM" id="MobiDB-lite"/>
    </source>
</evidence>
<reference evidence="2" key="1">
    <citation type="submission" date="2013-12" db="EMBL/GenBank/DDBJ databases">
        <title>The Genome Sequence of Aphanomyces invadans NJM9701.</title>
        <authorList>
            <consortium name="The Broad Institute Genomics Platform"/>
            <person name="Russ C."/>
            <person name="Tyler B."/>
            <person name="van West P."/>
            <person name="Dieguez-Uribeondo J."/>
            <person name="Young S.K."/>
            <person name="Zeng Q."/>
            <person name="Gargeya S."/>
            <person name="Fitzgerald M."/>
            <person name="Abouelleil A."/>
            <person name="Alvarado L."/>
            <person name="Chapman S.B."/>
            <person name="Gainer-Dewar J."/>
            <person name="Goldberg J."/>
            <person name="Griggs A."/>
            <person name="Gujja S."/>
            <person name="Hansen M."/>
            <person name="Howarth C."/>
            <person name="Imamovic A."/>
            <person name="Ireland A."/>
            <person name="Larimer J."/>
            <person name="McCowan C."/>
            <person name="Murphy C."/>
            <person name="Pearson M."/>
            <person name="Poon T.W."/>
            <person name="Priest M."/>
            <person name="Roberts A."/>
            <person name="Saif S."/>
            <person name="Shea T."/>
            <person name="Sykes S."/>
            <person name="Wortman J."/>
            <person name="Nusbaum C."/>
            <person name="Birren B."/>
        </authorList>
    </citation>
    <scope>NUCLEOTIDE SEQUENCE [LARGE SCALE GENOMIC DNA]</scope>
    <source>
        <strain evidence="2">NJM9701</strain>
    </source>
</reference>
<dbReference type="VEuPathDB" id="FungiDB:H310_13921"/>
<feature type="compositionally biased region" description="Polar residues" evidence="1">
    <location>
        <begin position="155"/>
        <end position="166"/>
    </location>
</feature>
<evidence type="ECO:0000313" key="2">
    <source>
        <dbReference type="EMBL" id="ETV91539.1"/>
    </source>
</evidence>
<dbReference type="EMBL" id="KI914009">
    <property type="protein sequence ID" value="ETV91539.1"/>
    <property type="molecule type" value="Genomic_DNA"/>
</dbReference>
<feature type="region of interest" description="Disordered" evidence="1">
    <location>
        <begin position="141"/>
        <end position="184"/>
    </location>
</feature>